<keyword evidence="3" id="KW-1185">Reference proteome</keyword>
<keyword evidence="1" id="KW-0812">Transmembrane</keyword>
<proteinExistence type="predicted"/>
<dbReference type="Proteomes" id="UP000789901">
    <property type="component" value="Unassembled WGS sequence"/>
</dbReference>
<feature type="transmembrane region" description="Helical" evidence="1">
    <location>
        <begin position="749"/>
        <end position="770"/>
    </location>
</feature>
<comment type="caution">
    <text evidence="2">The sequence shown here is derived from an EMBL/GenBank/DDBJ whole genome shotgun (WGS) entry which is preliminary data.</text>
</comment>
<evidence type="ECO:0000313" key="3">
    <source>
        <dbReference type="Proteomes" id="UP000789901"/>
    </source>
</evidence>
<protein>
    <submittedName>
        <fullName evidence="2">42129_t:CDS:1</fullName>
    </submittedName>
</protein>
<evidence type="ECO:0000256" key="1">
    <source>
        <dbReference type="SAM" id="Phobius"/>
    </source>
</evidence>
<dbReference type="EMBL" id="CAJVQB010009919">
    <property type="protein sequence ID" value="CAG8735110.1"/>
    <property type="molecule type" value="Genomic_DNA"/>
</dbReference>
<accession>A0ABN7V5W1</accession>
<feature type="transmembrane region" description="Helical" evidence="1">
    <location>
        <begin position="826"/>
        <end position="846"/>
    </location>
</feature>
<name>A0ABN7V5W1_GIGMA</name>
<organism evidence="2 3">
    <name type="scientific">Gigaspora margarita</name>
    <dbReference type="NCBI Taxonomy" id="4874"/>
    <lineage>
        <taxon>Eukaryota</taxon>
        <taxon>Fungi</taxon>
        <taxon>Fungi incertae sedis</taxon>
        <taxon>Mucoromycota</taxon>
        <taxon>Glomeromycotina</taxon>
        <taxon>Glomeromycetes</taxon>
        <taxon>Diversisporales</taxon>
        <taxon>Gigasporaceae</taxon>
        <taxon>Gigaspora</taxon>
    </lineage>
</organism>
<feature type="transmembrane region" description="Helical" evidence="1">
    <location>
        <begin position="791"/>
        <end position="814"/>
    </location>
</feature>
<sequence length="889" mass="99868">MASVDLFTNGFTQNTVIYSNFTYQETSIQPNLTGSQPHILTIVHYNDNSGTAIVRIGRENYYNYVTKNYCYEQRLLIRVIQKNGSVIPINYENPNEIQDINYCYITSLSKNPLNIYPLFDQYILVTYTYATNTSDTSTYVDRGMVFNWDGKIISKLEFDKSFLSPGTINWHPNEYVVNNISPKKGFLRLSMINGIGTNSDFFKWSQFGYNDNGSFFLLAEGIVSSIQHLTSFQVTVFATLDGGYALVYAKTTSRTFNSNNMLATQFSENAGIHAIMLGYNQSTTLQSVILYQFTTPNLNFTGLYCSVDFVYIGHSCIAYVTQTQTSQIQNVTTTVITTTITPSAAAPTVIPVITTVTAPPTTITSSDNFYVKIRFLSCGFVISLDPIFATNNGSLTIVRTLPYGGYALIDRIISGSNMNFTFELYDESNALANYNFPIRPLITNFNGAFDILPNNTMLVALSETTTTSWQILSVQLPSLSPYNDNVYGNLHVSATYPPKGSKNLTLNSNSINITYQDPITLNKGNLYIYQSTINGSKILRQLINAKFCNIGNGCSVSGKVVTLKVLDCTFNDPNAQYYIEVDNDFIKSSIYNEPILGIDPNMWTFNTVGGVIQGLLRLTSDGTQYFQNLNVAERERFFNHLIDELTILIPTENGRLSSNGNYQKDTSDSSKIIITLSISETKGSDNQRISTEIESNLNLLIKNKEFTGISTKPTTQYLDETYGYQRYLLAFTILFSEKSEEYIDWFVQYGRVAVTFALASGTNIDTLLILRARLMNIEMFKAPFSDRSLTTIFWGACVAVFLTEIPQFILQIIVLNSSVLFDFVPIFAAVASGLSVLASITSKLFFIRHKAYSPYLSHFVEKRKTIIMYEKVEKQTHDTNDVVDTNDRK</sequence>
<reference evidence="2 3" key="1">
    <citation type="submission" date="2021-06" db="EMBL/GenBank/DDBJ databases">
        <authorList>
            <person name="Kallberg Y."/>
            <person name="Tangrot J."/>
            <person name="Rosling A."/>
        </authorList>
    </citation>
    <scope>NUCLEOTIDE SEQUENCE [LARGE SCALE GENOMIC DNA]</scope>
    <source>
        <strain evidence="2 3">120-4 pot B 10/14</strain>
    </source>
</reference>
<gene>
    <name evidence="2" type="ORF">GMARGA_LOCUS14767</name>
</gene>
<evidence type="ECO:0000313" key="2">
    <source>
        <dbReference type="EMBL" id="CAG8735110.1"/>
    </source>
</evidence>
<keyword evidence="1" id="KW-1133">Transmembrane helix</keyword>
<keyword evidence="1" id="KW-0472">Membrane</keyword>